<dbReference type="GO" id="GO:0006629">
    <property type="term" value="P:lipid metabolic process"/>
    <property type="evidence" value="ECO:0007669"/>
    <property type="project" value="UniProtKB-KW"/>
</dbReference>
<evidence type="ECO:0000256" key="3">
    <source>
        <dbReference type="ARBA" id="ARBA00022679"/>
    </source>
</evidence>
<dbReference type="InterPro" id="IPR044851">
    <property type="entry name" value="Wax_synthase"/>
</dbReference>
<evidence type="ECO:0000256" key="1">
    <source>
        <dbReference type="ARBA" id="ARBA00004141"/>
    </source>
</evidence>
<keyword evidence="6" id="KW-0443">Lipid metabolism</keyword>
<feature type="transmembrane region" description="Helical" evidence="9">
    <location>
        <begin position="158"/>
        <end position="188"/>
    </location>
</feature>
<keyword evidence="7 9" id="KW-0472">Membrane</keyword>
<comment type="subcellular location">
    <subcellularLocation>
        <location evidence="1">Membrane</location>
        <topology evidence="1">Multi-pass membrane protein</topology>
    </subcellularLocation>
</comment>
<feature type="transmembrane region" description="Helical" evidence="9">
    <location>
        <begin position="302"/>
        <end position="321"/>
    </location>
</feature>
<dbReference type="EMBL" id="JANJYI010000009">
    <property type="protein sequence ID" value="KAK2636978.1"/>
    <property type="molecule type" value="Genomic_DNA"/>
</dbReference>
<dbReference type="Pfam" id="PF13813">
    <property type="entry name" value="MBOAT_2"/>
    <property type="match status" value="1"/>
</dbReference>
<keyword evidence="4 9" id="KW-0812">Transmembrane</keyword>
<evidence type="ECO:0000256" key="5">
    <source>
        <dbReference type="ARBA" id="ARBA00022989"/>
    </source>
</evidence>
<keyword evidence="12" id="KW-1185">Reference proteome</keyword>
<evidence type="ECO:0000256" key="7">
    <source>
        <dbReference type="ARBA" id="ARBA00023136"/>
    </source>
</evidence>
<sequence length="352" mass="40078">MEVELRNFMILWLIVLLSLCYCYAIGKKISKGIKRILFVLPVIVLFVYLPLNLYSVHLSFFTSFIVSFIGNLKLLLFAFGEGPLSSDPSMSLAVFLAVASLPIQLRKNPPLNGQNKDHPSPENPKNSSTILKCAIKGTLLAILIYINTNYWEYIHPKMLLCFVSLHSYLLLEMTLTVISALAGALFGLELEPTFSELHLSTSLQNFWGRRWNLVATNILHLSVYQPAKKMFTRVLGCQWATSYAVVATFLVSGLFHELMFYHSMRMKPTGELTLCYFLLQGISVAVEIELKKMFKRWRFPRSISLLLTFGFLMVTTAWLLFPPIKKAYVSVLDEYEAILAFFTNAMLCFGFV</sequence>
<gene>
    <name evidence="11" type="ORF">Ddye_031770</name>
</gene>
<keyword evidence="5 9" id="KW-1133">Transmembrane helix</keyword>
<evidence type="ECO:0000256" key="6">
    <source>
        <dbReference type="ARBA" id="ARBA00023098"/>
    </source>
</evidence>
<feature type="transmembrane region" description="Helical" evidence="9">
    <location>
        <begin position="36"/>
        <end position="54"/>
    </location>
</feature>
<dbReference type="GO" id="GO:0016020">
    <property type="term" value="C:membrane"/>
    <property type="evidence" value="ECO:0007669"/>
    <property type="project" value="UniProtKB-SubCell"/>
</dbReference>
<proteinExistence type="inferred from homology"/>
<feature type="domain" description="Wax synthase" evidence="10">
    <location>
        <begin position="191"/>
        <end position="278"/>
    </location>
</feature>
<dbReference type="InterPro" id="IPR032805">
    <property type="entry name" value="Wax_synthase_dom"/>
</dbReference>
<organism evidence="11 12">
    <name type="scientific">Dipteronia dyeriana</name>
    <dbReference type="NCBI Taxonomy" id="168575"/>
    <lineage>
        <taxon>Eukaryota</taxon>
        <taxon>Viridiplantae</taxon>
        <taxon>Streptophyta</taxon>
        <taxon>Embryophyta</taxon>
        <taxon>Tracheophyta</taxon>
        <taxon>Spermatophyta</taxon>
        <taxon>Magnoliopsida</taxon>
        <taxon>eudicotyledons</taxon>
        <taxon>Gunneridae</taxon>
        <taxon>Pentapetalae</taxon>
        <taxon>rosids</taxon>
        <taxon>malvids</taxon>
        <taxon>Sapindales</taxon>
        <taxon>Sapindaceae</taxon>
        <taxon>Hippocastanoideae</taxon>
        <taxon>Acereae</taxon>
        <taxon>Dipteronia</taxon>
    </lineage>
</organism>
<name>A0AAD9WNZ2_9ROSI</name>
<evidence type="ECO:0000313" key="12">
    <source>
        <dbReference type="Proteomes" id="UP001280121"/>
    </source>
</evidence>
<dbReference type="PANTHER" id="PTHR31595">
    <property type="entry name" value="LONG-CHAIN-ALCOHOL O-FATTY-ACYLTRANSFERASE 3-RELATED"/>
    <property type="match status" value="1"/>
</dbReference>
<dbReference type="AlphaFoldDB" id="A0AAD9WNZ2"/>
<comment type="similarity">
    <text evidence="2">Belongs to the wax synthase family.</text>
</comment>
<evidence type="ECO:0000256" key="2">
    <source>
        <dbReference type="ARBA" id="ARBA00007282"/>
    </source>
</evidence>
<evidence type="ECO:0000313" key="11">
    <source>
        <dbReference type="EMBL" id="KAK2636978.1"/>
    </source>
</evidence>
<comment type="caution">
    <text evidence="11">The sequence shown here is derived from an EMBL/GenBank/DDBJ whole genome shotgun (WGS) entry which is preliminary data.</text>
</comment>
<feature type="transmembrane region" description="Helical" evidence="9">
    <location>
        <begin position="60"/>
        <end position="78"/>
    </location>
</feature>
<evidence type="ECO:0000256" key="4">
    <source>
        <dbReference type="ARBA" id="ARBA00022692"/>
    </source>
</evidence>
<feature type="transmembrane region" description="Helical" evidence="9">
    <location>
        <begin position="127"/>
        <end position="146"/>
    </location>
</feature>
<dbReference type="GO" id="GO:0008374">
    <property type="term" value="F:O-acyltransferase activity"/>
    <property type="evidence" value="ECO:0007669"/>
    <property type="project" value="InterPro"/>
</dbReference>
<keyword evidence="3" id="KW-0808">Transferase</keyword>
<evidence type="ECO:0000256" key="8">
    <source>
        <dbReference type="ARBA" id="ARBA00023315"/>
    </source>
</evidence>
<accession>A0AAD9WNZ2</accession>
<feature type="transmembrane region" description="Helical" evidence="9">
    <location>
        <begin position="6"/>
        <end position="24"/>
    </location>
</feature>
<evidence type="ECO:0000259" key="10">
    <source>
        <dbReference type="Pfam" id="PF13813"/>
    </source>
</evidence>
<dbReference type="PANTHER" id="PTHR31595:SF77">
    <property type="entry name" value="ACYL-COA--STEROL O-ACYLTRANSFERASE 1-LIKE"/>
    <property type="match status" value="1"/>
</dbReference>
<reference evidence="11" key="1">
    <citation type="journal article" date="2023" name="Plant J.">
        <title>Genome sequences and population genomics provide insights into the demographic history, inbreeding, and mutation load of two 'living fossil' tree species of Dipteronia.</title>
        <authorList>
            <person name="Feng Y."/>
            <person name="Comes H.P."/>
            <person name="Chen J."/>
            <person name="Zhu S."/>
            <person name="Lu R."/>
            <person name="Zhang X."/>
            <person name="Li P."/>
            <person name="Qiu J."/>
            <person name="Olsen K.M."/>
            <person name="Qiu Y."/>
        </authorList>
    </citation>
    <scope>NUCLEOTIDE SEQUENCE</scope>
    <source>
        <strain evidence="11">KIB01</strain>
    </source>
</reference>
<feature type="transmembrane region" description="Helical" evidence="9">
    <location>
        <begin position="239"/>
        <end position="261"/>
    </location>
</feature>
<dbReference type="Proteomes" id="UP001280121">
    <property type="component" value="Unassembled WGS sequence"/>
</dbReference>
<evidence type="ECO:0000256" key="9">
    <source>
        <dbReference type="SAM" id="Phobius"/>
    </source>
</evidence>
<protein>
    <recommendedName>
        <fullName evidence="10">Wax synthase domain-containing protein</fullName>
    </recommendedName>
</protein>
<keyword evidence="8" id="KW-0012">Acyltransferase</keyword>